<feature type="coiled-coil region" evidence="1">
    <location>
        <begin position="15"/>
        <end position="45"/>
    </location>
</feature>
<accession>D1A5H0</accession>
<dbReference type="EMBL" id="CP001738">
    <property type="protein sequence ID" value="ACY96330.1"/>
    <property type="molecule type" value="Genomic_DNA"/>
</dbReference>
<proteinExistence type="predicted"/>
<dbReference type="Proteomes" id="UP000001918">
    <property type="component" value="Chromosome"/>
</dbReference>
<dbReference type="HOGENOM" id="CLU_2995176_0_0_11"/>
<evidence type="ECO:0000313" key="2">
    <source>
        <dbReference type="EMBL" id="ACY96330.1"/>
    </source>
</evidence>
<protein>
    <submittedName>
        <fullName evidence="2">Uncharacterized protein</fullName>
    </submittedName>
</protein>
<evidence type="ECO:0000313" key="3">
    <source>
        <dbReference type="Proteomes" id="UP000001918"/>
    </source>
</evidence>
<sequence length="57" mass="6453">MLIQDAYESIVDIAMNCFNSNIEELESVLAGLENMAAQYEAAERNSVVEVNRVREFL</sequence>
<dbReference type="AlphaFoldDB" id="D1A5H0"/>
<reference evidence="2 3" key="1">
    <citation type="journal article" date="2011" name="Stand. Genomic Sci.">
        <title>Complete genome sequence of Thermomonospora curvata type strain (B9).</title>
        <authorList>
            <person name="Chertkov O."/>
            <person name="Sikorski J."/>
            <person name="Nolan M."/>
            <person name="Lapidus A."/>
            <person name="Lucas S."/>
            <person name="Del Rio T.G."/>
            <person name="Tice H."/>
            <person name="Cheng J.F."/>
            <person name="Goodwin L."/>
            <person name="Pitluck S."/>
            <person name="Liolios K."/>
            <person name="Ivanova N."/>
            <person name="Mavromatis K."/>
            <person name="Mikhailova N."/>
            <person name="Ovchinnikova G."/>
            <person name="Pati A."/>
            <person name="Chen A."/>
            <person name="Palaniappan K."/>
            <person name="Djao O.D."/>
            <person name="Land M."/>
            <person name="Hauser L."/>
            <person name="Chang Y.J."/>
            <person name="Jeffries C.D."/>
            <person name="Brettin T."/>
            <person name="Han C."/>
            <person name="Detter J.C."/>
            <person name="Rohde M."/>
            <person name="Goker M."/>
            <person name="Woyke T."/>
            <person name="Bristow J."/>
            <person name="Eisen J.A."/>
            <person name="Markowitz V."/>
            <person name="Hugenholtz P."/>
            <person name="Klenk H.P."/>
            <person name="Kyrpides N.C."/>
        </authorList>
    </citation>
    <scope>NUCLEOTIDE SEQUENCE [LARGE SCALE GENOMIC DNA]</scope>
    <source>
        <strain evidence="3">ATCC 19995 / DSM 43183 / JCM 3096 / KCTC 9072 / NBRC 15933 / NCIMB 10081 / Henssen B9</strain>
    </source>
</reference>
<evidence type="ECO:0000256" key="1">
    <source>
        <dbReference type="SAM" id="Coils"/>
    </source>
</evidence>
<organism evidence="2 3">
    <name type="scientific">Thermomonospora curvata (strain ATCC 19995 / DSM 43183 / JCM 3096 / KCTC 9072 / NBRC 15933 / NCIMB 10081 / Henssen B9)</name>
    <dbReference type="NCBI Taxonomy" id="471852"/>
    <lineage>
        <taxon>Bacteria</taxon>
        <taxon>Bacillati</taxon>
        <taxon>Actinomycetota</taxon>
        <taxon>Actinomycetes</taxon>
        <taxon>Streptosporangiales</taxon>
        <taxon>Thermomonosporaceae</taxon>
        <taxon>Thermomonospora</taxon>
    </lineage>
</organism>
<name>D1A5H0_THECD</name>
<keyword evidence="1" id="KW-0175">Coiled coil</keyword>
<gene>
    <name evidence="2" type="ordered locus">Tcur_0737</name>
</gene>
<keyword evidence="3" id="KW-1185">Reference proteome</keyword>
<dbReference type="KEGG" id="tcu:Tcur_0737"/>
<dbReference type="STRING" id="471852.Tcur_0737"/>